<name>A0A9W4UP43_9PLEO</name>
<organism evidence="1 2">
    <name type="scientific">Periconia digitata</name>
    <dbReference type="NCBI Taxonomy" id="1303443"/>
    <lineage>
        <taxon>Eukaryota</taxon>
        <taxon>Fungi</taxon>
        <taxon>Dikarya</taxon>
        <taxon>Ascomycota</taxon>
        <taxon>Pezizomycotina</taxon>
        <taxon>Dothideomycetes</taxon>
        <taxon>Pleosporomycetidae</taxon>
        <taxon>Pleosporales</taxon>
        <taxon>Massarineae</taxon>
        <taxon>Periconiaceae</taxon>
        <taxon>Periconia</taxon>
    </lineage>
</organism>
<evidence type="ECO:0000313" key="1">
    <source>
        <dbReference type="EMBL" id="CAI6337798.1"/>
    </source>
</evidence>
<keyword evidence="2" id="KW-1185">Reference proteome</keyword>
<gene>
    <name evidence="1" type="ORF">PDIGIT_LOCUS10913</name>
</gene>
<sequence>MYTTSSINHMSVVPPLHHFDPILVTKPSIKMATDKSPSRVAIYVKVTDIEGDSLWRHITLGQAFCSNVLLRDFRYQIQPDGYDTCHLPPNFDSSHDVHAYFLFDLGVTGRLSWENISHSVYLASRAQGKWDFIARPSVIDKAKQRAQKYPWGGALELEVFAELKAFEEPPCLQEKSHHGI</sequence>
<accession>A0A9W4UP43</accession>
<dbReference type="EMBL" id="CAOQHR010000007">
    <property type="protein sequence ID" value="CAI6337798.1"/>
    <property type="molecule type" value="Genomic_DNA"/>
</dbReference>
<dbReference type="Proteomes" id="UP001152607">
    <property type="component" value="Unassembled WGS sequence"/>
</dbReference>
<dbReference type="AlphaFoldDB" id="A0A9W4UP43"/>
<evidence type="ECO:0000313" key="2">
    <source>
        <dbReference type="Proteomes" id="UP001152607"/>
    </source>
</evidence>
<protein>
    <submittedName>
        <fullName evidence="1">Uncharacterized protein</fullName>
    </submittedName>
</protein>
<dbReference type="OrthoDB" id="4297596at2759"/>
<comment type="caution">
    <text evidence="1">The sequence shown here is derived from an EMBL/GenBank/DDBJ whole genome shotgun (WGS) entry which is preliminary data.</text>
</comment>
<reference evidence="1" key="1">
    <citation type="submission" date="2023-01" db="EMBL/GenBank/DDBJ databases">
        <authorList>
            <person name="Van Ghelder C."/>
            <person name="Rancurel C."/>
        </authorList>
    </citation>
    <scope>NUCLEOTIDE SEQUENCE</scope>
    <source>
        <strain evidence="1">CNCM I-4278</strain>
    </source>
</reference>
<proteinExistence type="predicted"/>